<evidence type="ECO:0000313" key="1">
    <source>
        <dbReference type="EMBL" id="GAU32875.1"/>
    </source>
</evidence>
<gene>
    <name evidence="1" type="ORF">TSUD_210960</name>
</gene>
<reference evidence="2" key="1">
    <citation type="journal article" date="2017" name="Front. Plant Sci.">
        <title>Climate Clever Clovers: New Paradigm to Reduce the Environmental Footprint of Ruminants by Breeding Low Methanogenic Forages Utilizing Haplotype Variation.</title>
        <authorList>
            <person name="Kaur P."/>
            <person name="Appels R."/>
            <person name="Bayer P.E."/>
            <person name="Keeble-Gagnere G."/>
            <person name="Wang J."/>
            <person name="Hirakawa H."/>
            <person name="Shirasawa K."/>
            <person name="Vercoe P."/>
            <person name="Stefanova K."/>
            <person name="Durmic Z."/>
            <person name="Nichols P."/>
            <person name="Revell C."/>
            <person name="Isobe S.N."/>
            <person name="Edwards D."/>
            <person name="Erskine W."/>
        </authorList>
    </citation>
    <scope>NUCLEOTIDE SEQUENCE [LARGE SCALE GENOMIC DNA]</scope>
    <source>
        <strain evidence="2">cv. Daliak</strain>
    </source>
</reference>
<dbReference type="EMBL" id="DF973508">
    <property type="protein sequence ID" value="GAU32875.1"/>
    <property type="molecule type" value="Genomic_DNA"/>
</dbReference>
<organism evidence="1 2">
    <name type="scientific">Trifolium subterraneum</name>
    <name type="common">Subterranean clover</name>
    <dbReference type="NCBI Taxonomy" id="3900"/>
    <lineage>
        <taxon>Eukaryota</taxon>
        <taxon>Viridiplantae</taxon>
        <taxon>Streptophyta</taxon>
        <taxon>Embryophyta</taxon>
        <taxon>Tracheophyta</taxon>
        <taxon>Spermatophyta</taxon>
        <taxon>Magnoliopsida</taxon>
        <taxon>eudicotyledons</taxon>
        <taxon>Gunneridae</taxon>
        <taxon>Pentapetalae</taxon>
        <taxon>rosids</taxon>
        <taxon>fabids</taxon>
        <taxon>Fabales</taxon>
        <taxon>Fabaceae</taxon>
        <taxon>Papilionoideae</taxon>
        <taxon>50 kb inversion clade</taxon>
        <taxon>NPAAA clade</taxon>
        <taxon>Hologalegina</taxon>
        <taxon>IRL clade</taxon>
        <taxon>Trifolieae</taxon>
        <taxon>Trifolium</taxon>
    </lineage>
</organism>
<sequence>MASLFPLRNKTFWSCGGGCNGIGAWMYYVVGRSERRRKVEESEPTDCSSSCPMLIAGSR</sequence>
<protein>
    <submittedName>
        <fullName evidence="1">Uncharacterized protein</fullName>
    </submittedName>
</protein>
<name>A0A2Z6NA80_TRISU</name>
<dbReference type="Proteomes" id="UP000242715">
    <property type="component" value="Unassembled WGS sequence"/>
</dbReference>
<dbReference type="AlphaFoldDB" id="A0A2Z6NA80"/>
<evidence type="ECO:0000313" key="2">
    <source>
        <dbReference type="Proteomes" id="UP000242715"/>
    </source>
</evidence>
<keyword evidence="2" id="KW-1185">Reference proteome</keyword>
<proteinExistence type="predicted"/>
<accession>A0A2Z6NA80</accession>